<keyword evidence="3" id="KW-0808">Transferase</keyword>
<dbReference type="PROSITE" id="PS50878">
    <property type="entry name" value="RT_POL"/>
    <property type="match status" value="1"/>
</dbReference>
<dbReference type="InterPro" id="IPR043502">
    <property type="entry name" value="DNA/RNA_pol_sf"/>
</dbReference>
<evidence type="ECO:0000313" key="4">
    <source>
        <dbReference type="Proteomes" id="UP000235162"/>
    </source>
</evidence>
<organism evidence="3 4">
    <name type="scientific">Halioglobus japonicus</name>
    <dbReference type="NCBI Taxonomy" id="930805"/>
    <lineage>
        <taxon>Bacteria</taxon>
        <taxon>Pseudomonadati</taxon>
        <taxon>Pseudomonadota</taxon>
        <taxon>Gammaproteobacteria</taxon>
        <taxon>Cellvibrionales</taxon>
        <taxon>Halieaceae</taxon>
        <taxon>Halioglobus</taxon>
    </lineage>
</organism>
<accession>A0AAP8MGQ1</accession>
<keyword evidence="3" id="KW-0548">Nucleotidyltransferase</keyword>
<dbReference type="InterPro" id="IPR051083">
    <property type="entry name" value="GrpII_Intron_Splice-Mob/Def"/>
</dbReference>
<gene>
    <name evidence="3" type="ORF">C0029_01810</name>
</gene>
<evidence type="ECO:0000259" key="2">
    <source>
        <dbReference type="PROSITE" id="PS50878"/>
    </source>
</evidence>
<dbReference type="GO" id="GO:0003964">
    <property type="term" value="F:RNA-directed DNA polymerase activity"/>
    <property type="evidence" value="ECO:0007669"/>
    <property type="project" value="UniProtKB-KW"/>
</dbReference>
<keyword evidence="4" id="KW-1185">Reference proteome</keyword>
<dbReference type="AlphaFoldDB" id="A0AAP8MGQ1"/>
<protein>
    <submittedName>
        <fullName evidence="3">Reverse transcriptase</fullName>
    </submittedName>
</protein>
<dbReference type="CDD" id="cd01651">
    <property type="entry name" value="RT_G2_intron"/>
    <property type="match status" value="1"/>
</dbReference>
<feature type="domain" description="Reverse transcriptase" evidence="2">
    <location>
        <begin position="1"/>
        <end position="272"/>
    </location>
</feature>
<dbReference type="EMBL" id="PKUR01000001">
    <property type="protein sequence ID" value="PLW87354.1"/>
    <property type="molecule type" value="Genomic_DNA"/>
</dbReference>
<sequence>MNRQLASSLLDAIADDATIDAAYAWLCQQRRRYPANADIWHLRFHWQSRRPALIAQLRSGNYHFRPQQRLLSANGKPIHLWCAEDALVQKAMAMVLGSALPVSPRCTHVKGQGGLKGALRWLRAKLPQNQFVFRSDVKGYYENIDHTVLLQQLDALVPDKAVLRLLTQVIGRTVESGGIFNVIKKGIGRGSPLSPLLAAIYLKPLDDVMDRAGIAYVRYMDDWVIMTPRRHQLRRGIRLLQQTLQQLTLSTHPDKTWVGKIDRGFTFLGYHHTRAGVTPAKDTIACFRERITQLYEQGAGQARIGVYATRWWRWVCAGLPGTQVLVEQKALTRTTRGLSPAP</sequence>
<dbReference type="InterPro" id="IPR000477">
    <property type="entry name" value="RT_dom"/>
</dbReference>
<dbReference type="RefSeq" id="WP_102106084.1">
    <property type="nucleotide sequence ID" value="NZ_PKUR01000001.1"/>
</dbReference>
<dbReference type="Pfam" id="PF00078">
    <property type="entry name" value="RVT_1"/>
    <property type="match status" value="1"/>
</dbReference>
<evidence type="ECO:0000313" key="3">
    <source>
        <dbReference type="EMBL" id="PLW87354.1"/>
    </source>
</evidence>
<comment type="caution">
    <text evidence="3">The sequence shown here is derived from an EMBL/GenBank/DDBJ whole genome shotgun (WGS) entry which is preliminary data.</text>
</comment>
<reference evidence="3 4" key="1">
    <citation type="submission" date="2018-01" db="EMBL/GenBank/DDBJ databases">
        <title>The draft genome sequence of Halioglobus japonicus S1-36.</title>
        <authorList>
            <person name="Du Z.-J."/>
            <person name="Shi M.-J."/>
        </authorList>
    </citation>
    <scope>NUCLEOTIDE SEQUENCE [LARGE SCALE GENOMIC DNA]</scope>
    <source>
        <strain evidence="3 4">S1-36</strain>
    </source>
</reference>
<proteinExistence type="inferred from homology"/>
<dbReference type="PANTHER" id="PTHR34047">
    <property type="entry name" value="NUCLEAR INTRON MATURASE 1, MITOCHONDRIAL-RELATED"/>
    <property type="match status" value="1"/>
</dbReference>
<comment type="similarity">
    <text evidence="1">Belongs to the bacterial reverse transcriptase family.</text>
</comment>
<evidence type="ECO:0000256" key="1">
    <source>
        <dbReference type="ARBA" id="ARBA00034120"/>
    </source>
</evidence>
<keyword evidence="3" id="KW-0695">RNA-directed DNA polymerase</keyword>
<name>A0AAP8MGQ1_9GAMM</name>
<dbReference type="PANTHER" id="PTHR34047:SF8">
    <property type="entry name" value="PROTEIN YKFC"/>
    <property type="match status" value="1"/>
</dbReference>
<dbReference type="Proteomes" id="UP000235162">
    <property type="component" value="Unassembled WGS sequence"/>
</dbReference>
<dbReference type="SUPFAM" id="SSF56672">
    <property type="entry name" value="DNA/RNA polymerases"/>
    <property type="match status" value="1"/>
</dbReference>